<dbReference type="EMBL" id="CP134190">
    <property type="protein sequence ID" value="WPB05906.1"/>
    <property type="molecule type" value="Genomic_DNA"/>
</dbReference>
<protein>
    <recommendedName>
        <fullName evidence="7">Adenylate-forming reductase</fullName>
    </recommendedName>
</protein>
<dbReference type="EMBL" id="LKMD01000106">
    <property type="protein sequence ID" value="PIA92416.1"/>
    <property type="molecule type" value="Genomic_DNA"/>
</dbReference>
<gene>
    <name evidence="3" type="ORF">CB0940_09752</name>
    <name evidence="4" type="ORF">RHO25_010560</name>
</gene>
<keyword evidence="2" id="KW-0472">Membrane</keyword>
<dbReference type="AlphaFoldDB" id="A0A2G5HIM5"/>
<keyword evidence="6" id="KW-1185">Reference proteome</keyword>
<accession>A0A2G5HIM5</accession>
<feature type="compositionally biased region" description="Basic residues" evidence="1">
    <location>
        <begin position="66"/>
        <end position="76"/>
    </location>
</feature>
<feature type="transmembrane region" description="Helical" evidence="2">
    <location>
        <begin position="278"/>
        <end position="299"/>
    </location>
</feature>
<evidence type="ECO:0000313" key="5">
    <source>
        <dbReference type="Proteomes" id="UP000230605"/>
    </source>
</evidence>
<dbReference type="InterPro" id="IPR052979">
    <property type="entry name" value="Adenylate-forming_domain"/>
</dbReference>
<organism evidence="3 5">
    <name type="scientific">Cercospora beticola</name>
    <name type="common">Sugarbeet leaf spot fungus</name>
    <dbReference type="NCBI Taxonomy" id="122368"/>
    <lineage>
        <taxon>Eukaryota</taxon>
        <taxon>Fungi</taxon>
        <taxon>Dikarya</taxon>
        <taxon>Ascomycota</taxon>
        <taxon>Pezizomycotina</taxon>
        <taxon>Dothideomycetes</taxon>
        <taxon>Dothideomycetidae</taxon>
        <taxon>Mycosphaerellales</taxon>
        <taxon>Mycosphaerellaceae</taxon>
        <taxon>Cercospora</taxon>
    </lineage>
</organism>
<evidence type="ECO:0008006" key="7">
    <source>
        <dbReference type="Google" id="ProtNLM"/>
    </source>
</evidence>
<evidence type="ECO:0000256" key="1">
    <source>
        <dbReference type="SAM" id="MobiDB-lite"/>
    </source>
</evidence>
<feature type="region of interest" description="Disordered" evidence="1">
    <location>
        <begin position="58"/>
        <end position="86"/>
    </location>
</feature>
<reference evidence="4 6" key="2">
    <citation type="submission" date="2023-09" db="EMBL/GenBank/DDBJ databases">
        <title>Complete-Gapless Cercospora beticola genome.</title>
        <authorList>
            <person name="Wyatt N.A."/>
            <person name="Spanner R.E."/>
            <person name="Bolton M.D."/>
        </authorList>
    </citation>
    <scope>NUCLEOTIDE SEQUENCE [LARGE SCALE GENOMIC DNA]</scope>
    <source>
        <strain evidence="4">Cb09-40</strain>
    </source>
</reference>
<dbReference type="Proteomes" id="UP000230605">
    <property type="component" value="Chromosome 7"/>
</dbReference>
<keyword evidence="2" id="KW-1133">Transmembrane helix</keyword>
<evidence type="ECO:0000313" key="6">
    <source>
        <dbReference type="Proteomes" id="UP001302367"/>
    </source>
</evidence>
<dbReference type="Proteomes" id="UP001302367">
    <property type="component" value="Chromosome 7"/>
</dbReference>
<name>A0A2G5HIM5_CERBT</name>
<feature type="transmembrane region" description="Helical" evidence="2">
    <location>
        <begin position="196"/>
        <end position="217"/>
    </location>
</feature>
<dbReference type="OrthoDB" id="3142841at2759"/>
<dbReference type="PANTHER" id="PTHR33927">
    <property type="entry name" value="TRANSMEMBRANE PROTEIN"/>
    <property type="match status" value="1"/>
</dbReference>
<feature type="transmembrane region" description="Helical" evidence="2">
    <location>
        <begin position="311"/>
        <end position="337"/>
    </location>
</feature>
<reference evidence="3 5" key="1">
    <citation type="submission" date="2015-10" db="EMBL/GenBank/DDBJ databases">
        <title>The cercosporin biosynthetic gene cluster was horizontally transferred to several fungal lineages and shown to be expanded in Cercospora beticola based on microsynteny with recipient genomes.</title>
        <authorList>
            <person name="De Jonge R."/>
            <person name="Ebert M.K."/>
            <person name="Suttle J.C."/>
            <person name="Jurick Ii W.M."/>
            <person name="Secor G.A."/>
            <person name="Thomma B.P."/>
            <person name="Van De Peer Y."/>
            <person name="Bolton M.D."/>
        </authorList>
    </citation>
    <scope>NUCLEOTIDE SEQUENCE [LARGE SCALE GENOMIC DNA]</scope>
    <source>
        <strain evidence="3 5">09-40</strain>
    </source>
</reference>
<evidence type="ECO:0000313" key="3">
    <source>
        <dbReference type="EMBL" id="PIA92416.1"/>
    </source>
</evidence>
<sequence>MSRPTTAHENMMETQDRTFLSSLRHSTHAYAPGAPQPQDVEPTPAQLEAGLQVQEPCPATVAPSGHLHRHRSRSSRPQRADRGHSDFSIASSGVSIAEVPSPDEILAKIESHGLGTYRYIITGVTRGQEHSGGAEGRPADSIGAKFGIERLDCADDHIAAKEQLQQLADEYPMPEPRHGETHNQIRYRHFAVYQRLFATVIAINMILIIAFAVVAGVKGQQKIFTYADALTAVSANILGAQMMRQEHCINMLFRSVLSLPHSWSVQVRRHAAKIYCHGGVHSACGVSSMGWYIFFAVLVQNWPASNAAYKYIVLATSVIILLMFGVLTIGSIPWFRARFHNQWELMHRYSGWTTVAFFWVQLFCISASDAATESQNLGILLVKTPSFWMLIATTLLLIYPWLFLRKVTFVAEKLSTHATQLHFNTNKVLPTCAGIALSGAPLVENHKFATIPEPDNQPGFSVLVANNGDWTKKLVDNPPQYLWTRGVPALGVARIAKVFRRIVLVATGSGIGPCLSFINVHPEWAMRIVWSARLPLEGYGKSNIQNILRADKDAIIIDTKKTSYKEEDMPSLVKVTYAAYQDFDAEAVIVISNPAVTHEIVYNLEKRKVPAYGAIWDS</sequence>
<keyword evidence="2" id="KW-0812">Transmembrane</keyword>
<evidence type="ECO:0000256" key="2">
    <source>
        <dbReference type="SAM" id="Phobius"/>
    </source>
</evidence>
<dbReference type="PANTHER" id="PTHR33927:SF5">
    <property type="entry name" value="ENZYME, PUTATIVE (AFU_ORTHOLOGUE AFUA_8G01222)-RELATED"/>
    <property type="match status" value="1"/>
</dbReference>
<feature type="transmembrane region" description="Helical" evidence="2">
    <location>
        <begin position="349"/>
        <end position="368"/>
    </location>
</feature>
<proteinExistence type="predicted"/>
<feature type="transmembrane region" description="Helical" evidence="2">
    <location>
        <begin position="388"/>
        <end position="404"/>
    </location>
</feature>
<evidence type="ECO:0000313" key="4">
    <source>
        <dbReference type="EMBL" id="WPB05906.1"/>
    </source>
</evidence>